<dbReference type="EMBL" id="JBFALK010000033">
    <property type="protein sequence ID" value="MEV0974671.1"/>
    <property type="molecule type" value="Genomic_DNA"/>
</dbReference>
<dbReference type="CDD" id="cd12913">
    <property type="entry name" value="PDC1_MCP_like"/>
    <property type="match status" value="1"/>
</dbReference>
<keyword evidence="2" id="KW-1185">Reference proteome</keyword>
<evidence type="ECO:0000313" key="2">
    <source>
        <dbReference type="Proteomes" id="UP001551675"/>
    </source>
</evidence>
<dbReference type="Pfam" id="PF22673">
    <property type="entry name" value="MCP-like_PDC_1"/>
    <property type="match status" value="1"/>
</dbReference>
<reference evidence="1 2" key="1">
    <citation type="submission" date="2024-06" db="EMBL/GenBank/DDBJ databases">
        <title>The Natural Products Discovery Center: Release of the First 8490 Sequenced Strains for Exploring Actinobacteria Biosynthetic Diversity.</title>
        <authorList>
            <person name="Kalkreuter E."/>
            <person name="Kautsar S.A."/>
            <person name="Yang D."/>
            <person name="Bader C.D."/>
            <person name="Teijaro C.N."/>
            <person name="Fluegel L."/>
            <person name="Davis C.M."/>
            <person name="Simpson J.R."/>
            <person name="Lauterbach L."/>
            <person name="Steele A.D."/>
            <person name="Gui C."/>
            <person name="Meng S."/>
            <person name="Li G."/>
            <person name="Viehrig K."/>
            <person name="Ye F."/>
            <person name="Su P."/>
            <person name="Kiefer A.F."/>
            <person name="Nichols A."/>
            <person name="Cepeda A.J."/>
            <person name="Yan W."/>
            <person name="Fan B."/>
            <person name="Jiang Y."/>
            <person name="Adhikari A."/>
            <person name="Zheng C.-J."/>
            <person name="Schuster L."/>
            <person name="Cowan T.M."/>
            <person name="Smanski M.J."/>
            <person name="Chevrette M.G."/>
            <person name="De Carvalho L.P.S."/>
            <person name="Shen B."/>
        </authorList>
    </citation>
    <scope>NUCLEOTIDE SEQUENCE [LARGE SCALE GENOMIC DNA]</scope>
    <source>
        <strain evidence="1 2">NPDC050100</strain>
    </source>
</reference>
<comment type="caution">
    <text evidence="1">The sequence shown here is derived from an EMBL/GenBank/DDBJ whole genome shotgun (WGS) entry which is preliminary data.</text>
</comment>
<dbReference type="RefSeq" id="WP_358141572.1">
    <property type="nucleotide sequence ID" value="NZ_JBFALK010000033.1"/>
</dbReference>
<organism evidence="1 2">
    <name type="scientific">Microtetraspora glauca</name>
    <dbReference type="NCBI Taxonomy" id="1996"/>
    <lineage>
        <taxon>Bacteria</taxon>
        <taxon>Bacillati</taxon>
        <taxon>Actinomycetota</taxon>
        <taxon>Actinomycetes</taxon>
        <taxon>Streptosporangiales</taxon>
        <taxon>Streptosporangiaceae</taxon>
        <taxon>Microtetraspora</taxon>
    </lineage>
</organism>
<accession>A0ABV3GTF2</accession>
<protein>
    <submittedName>
        <fullName evidence="1">Cache domain-containing protein</fullName>
    </submittedName>
</protein>
<evidence type="ECO:0000313" key="1">
    <source>
        <dbReference type="EMBL" id="MEV0974671.1"/>
    </source>
</evidence>
<dbReference type="Gene3D" id="3.30.450.20">
    <property type="entry name" value="PAS domain"/>
    <property type="match status" value="1"/>
</dbReference>
<gene>
    <name evidence="1" type="ORF">AB0I59_39285</name>
</gene>
<dbReference type="Proteomes" id="UP001551675">
    <property type="component" value="Unassembled WGS sequence"/>
</dbReference>
<proteinExistence type="predicted"/>
<name>A0ABV3GTF2_MICGL</name>
<sequence>MTPESLSPPSGPENGGAERVAERIRALLGGVFDALDELGAEVVRRRRALLDEGRRLKEAHLGMLEPFIKEELARQPMADGLGFLAAPDVIGGVERYIHWWHRTGDTVARMRLNFDPTSVDLYDYLQMDWFVAARDRGERAVFGPYVDYTGANRYVLTLTVPVSDEIFLGVAGADLAMSDVEPALLRALRSAGRDALLVSAERRVVAANTPRWVVGSRLPSMPRPHEGEFVEVCPVGLDSGWVVALAENE</sequence>